<proteinExistence type="predicted"/>
<name>A7K9K9_9PHYC</name>
<dbReference type="KEGG" id="vg:5470995"/>
<sequence>MLCIANCGVIARDDFIGRAVPCESLDTSPRGMVGSCSTTTCPLVSNPRRPARPAIWMNSCGWNMRRSCPSNFSSDSKTTVLAGPLTPIANVSVETNTGSMPEQKRCSMISLQCGIIPAWCTPTPPAA</sequence>
<dbReference type="RefSeq" id="YP_001427080.1">
    <property type="nucleotide sequence ID" value="NC_008724.1"/>
</dbReference>
<keyword evidence="2" id="KW-1185">Reference proteome</keyword>
<organism evidence="1 2">
    <name type="scientific">Chlorovirus heliozoae</name>
    <dbReference type="NCBI Taxonomy" id="322019"/>
    <lineage>
        <taxon>Viruses</taxon>
        <taxon>Varidnaviria</taxon>
        <taxon>Bamfordvirae</taxon>
        <taxon>Nucleocytoviricota</taxon>
        <taxon>Megaviricetes</taxon>
        <taxon>Algavirales</taxon>
        <taxon>Phycodnaviridae</taxon>
        <taxon>Chlorovirus</taxon>
    </lineage>
</organism>
<dbReference type="GeneID" id="5470995"/>
<dbReference type="Proteomes" id="UP000202420">
    <property type="component" value="Segment"/>
</dbReference>
<gene>
    <name evidence="1" type="primary">z599L</name>
    <name evidence="1" type="ORF">ATCV1_z599L</name>
</gene>
<reference evidence="1 2" key="1">
    <citation type="submission" date="2006-09" db="EMBL/GenBank/DDBJ databases">
        <title>Sequence and annotation of the 288-kb ATCV-1 virus that infects an endosymbiotic Chlorella strain of the heliozoon Acanthocystis turfacea.</title>
        <authorList>
            <person name="Fitzgerald L.A."/>
            <person name="Graves M.V."/>
            <person name="Li X."/>
            <person name="Pfitzner A.J.P."/>
            <person name="Hartigan J."/>
            <person name="Van Etten J.L."/>
        </authorList>
    </citation>
    <scope>NUCLEOTIDE SEQUENCE [LARGE SCALE GENOMIC DNA]</scope>
    <source>
        <strain evidence="1 2">ATCV-1</strain>
    </source>
</reference>
<evidence type="ECO:0000313" key="1">
    <source>
        <dbReference type="EMBL" id="ABT16733.1"/>
    </source>
</evidence>
<protein>
    <submittedName>
        <fullName evidence="1">Uncharacterized protein z599L</fullName>
    </submittedName>
</protein>
<evidence type="ECO:0000313" key="2">
    <source>
        <dbReference type="Proteomes" id="UP000202420"/>
    </source>
</evidence>
<dbReference type="EMBL" id="EF101928">
    <property type="protein sequence ID" value="ABT16733.1"/>
    <property type="molecule type" value="Genomic_DNA"/>
</dbReference>
<accession>A7K9K9</accession>